<dbReference type="RefSeq" id="WP_105743150.1">
    <property type="nucleotide sequence ID" value="NZ_PVBR01000013.1"/>
</dbReference>
<name>A0A2S9INT6_9HYPH</name>
<dbReference type="EMBL" id="PVBR01000013">
    <property type="protein sequence ID" value="PRD42186.1"/>
    <property type="molecule type" value="Genomic_DNA"/>
</dbReference>
<dbReference type="Proteomes" id="UP000239434">
    <property type="component" value="Unassembled WGS sequence"/>
</dbReference>
<proteinExistence type="predicted"/>
<keyword evidence="2" id="KW-1185">Reference proteome</keyword>
<comment type="caution">
    <text evidence="1">The sequence shown here is derived from an EMBL/GenBank/DDBJ whole genome shotgun (WGS) entry which is preliminary data.</text>
</comment>
<dbReference type="AlphaFoldDB" id="A0A2S9INT6"/>
<accession>A0A2S9INT6</accession>
<protein>
    <submittedName>
        <fullName evidence="1">Uncharacterized protein</fullName>
    </submittedName>
</protein>
<sequence length="536" mass="57815">MPRLFAGTINGKPVLKITKSNSDAPWVVANTAYNKFIFNSENDKLGYIKDPYLLACTAATYPGPPQAGAALYYDLDGSATTGSRTLVAQGNGGSNPPNYYPKYLVSRMYPGDFVPMFESRVRNRATGRVTGANSFLSWISGASPGQLPEVGLYIFSNFGGDLQKVIEIRDAGWWARPGNIHSRYGYGLGNWIACASGSQTYGTTTASVRAESDVISAFWDLPADPSAIPDNNITPVPGTKALMIRPDTFRLARGGHNAETASGRNMLIDSQRPATLIVMAGQSPVIPAGGSVTVGNSPVDLTANVIVDFMIKRDGQPFYLPGYVPTGLSRDRQFGFSYIVNQRSITLYNTSDDATVIRYLVTGVDLNGRSSGGSRVMFTGPGFGQIKIPGSSDTATRLGDILLDTRFPIVPIISQAYIPASQFTDASDGAAFGNVAKIINFPNDGFYPFVKYTTIFDNRIRPPYMAQLYYYAGGAAPAGEYDGRPTNQSSVCRVEDTFAKFHLSPGNPSTYNSTGGIVRDEPDPLGIRYYVFAIPI</sequence>
<organism evidence="1 2">
    <name type="scientific">Phyllobacterium phragmitis</name>
    <dbReference type="NCBI Taxonomy" id="2670329"/>
    <lineage>
        <taxon>Bacteria</taxon>
        <taxon>Pseudomonadati</taxon>
        <taxon>Pseudomonadota</taxon>
        <taxon>Alphaproteobacteria</taxon>
        <taxon>Hyphomicrobiales</taxon>
        <taxon>Phyllobacteriaceae</taxon>
        <taxon>Phyllobacterium</taxon>
    </lineage>
</organism>
<evidence type="ECO:0000313" key="2">
    <source>
        <dbReference type="Proteomes" id="UP000239434"/>
    </source>
</evidence>
<gene>
    <name evidence="1" type="ORF">C5748_17120</name>
</gene>
<evidence type="ECO:0000313" key="1">
    <source>
        <dbReference type="EMBL" id="PRD42186.1"/>
    </source>
</evidence>
<reference evidence="1 2" key="1">
    <citation type="submission" date="2018-02" db="EMBL/GenBank/DDBJ databases">
        <title>The draft genome of Phyllobacterium sp. 1N-3.</title>
        <authorList>
            <person name="Liu L."/>
            <person name="Li L."/>
            <person name="Zhang X."/>
            <person name="Wang T."/>
            <person name="Liang L."/>
        </authorList>
    </citation>
    <scope>NUCLEOTIDE SEQUENCE [LARGE SCALE GENOMIC DNA]</scope>
    <source>
        <strain evidence="1 2">1N-3</strain>
    </source>
</reference>